<evidence type="ECO:0000313" key="2">
    <source>
        <dbReference type="Proteomes" id="UP000319004"/>
    </source>
</evidence>
<evidence type="ECO:0000313" key="1">
    <source>
        <dbReference type="EMBL" id="QDV43417.1"/>
    </source>
</evidence>
<organism evidence="1 2">
    <name type="scientific">Stieleria neptunia</name>
    <dbReference type="NCBI Taxonomy" id="2527979"/>
    <lineage>
        <taxon>Bacteria</taxon>
        <taxon>Pseudomonadati</taxon>
        <taxon>Planctomycetota</taxon>
        <taxon>Planctomycetia</taxon>
        <taxon>Pirellulales</taxon>
        <taxon>Pirellulaceae</taxon>
        <taxon>Stieleria</taxon>
    </lineage>
</organism>
<dbReference type="EMBL" id="CP037423">
    <property type="protein sequence ID" value="QDV43417.1"/>
    <property type="molecule type" value="Genomic_DNA"/>
</dbReference>
<dbReference type="RefSeq" id="WP_145387560.1">
    <property type="nucleotide sequence ID" value="NZ_CP037423.1"/>
</dbReference>
<gene>
    <name evidence="1" type="ORF">Enr13x_32730</name>
</gene>
<dbReference type="AlphaFoldDB" id="A0A518HRF5"/>
<proteinExistence type="predicted"/>
<accession>A0A518HRF5</accession>
<name>A0A518HRF5_9BACT</name>
<dbReference type="KEGG" id="snep:Enr13x_32730"/>
<reference evidence="1 2" key="1">
    <citation type="submission" date="2019-03" db="EMBL/GenBank/DDBJ databases">
        <title>Deep-cultivation of Planctomycetes and their phenomic and genomic characterization uncovers novel biology.</title>
        <authorList>
            <person name="Wiegand S."/>
            <person name="Jogler M."/>
            <person name="Boedeker C."/>
            <person name="Pinto D."/>
            <person name="Vollmers J."/>
            <person name="Rivas-Marin E."/>
            <person name="Kohn T."/>
            <person name="Peeters S.H."/>
            <person name="Heuer A."/>
            <person name="Rast P."/>
            <person name="Oberbeckmann S."/>
            <person name="Bunk B."/>
            <person name="Jeske O."/>
            <person name="Meyerdierks A."/>
            <person name="Storesund J.E."/>
            <person name="Kallscheuer N."/>
            <person name="Luecker S."/>
            <person name="Lage O.M."/>
            <person name="Pohl T."/>
            <person name="Merkel B.J."/>
            <person name="Hornburger P."/>
            <person name="Mueller R.-W."/>
            <person name="Bruemmer F."/>
            <person name="Labrenz M."/>
            <person name="Spormann A.M."/>
            <person name="Op den Camp H."/>
            <person name="Overmann J."/>
            <person name="Amann R."/>
            <person name="Jetten M.S.M."/>
            <person name="Mascher T."/>
            <person name="Medema M.H."/>
            <person name="Devos D.P."/>
            <person name="Kaster A.-K."/>
            <person name="Ovreas L."/>
            <person name="Rohde M."/>
            <person name="Galperin M.Y."/>
            <person name="Jogler C."/>
        </authorList>
    </citation>
    <scope>NUCLEOTIDE SEQUENCE [LARGE SCALE GENOMIC DNA]</scope>
    <source>
        <strain evidence="1 2">Enr13</strain>
    </source>
</reference>
<protein>
    <submittedName>
        <fullName evidence="1">Uncharacterized protein</fullName>
    </submittedName>
</protein>
<keyword evidence="2" id="KW-1185">Reference proteome</keyword>
<sequence length="116" mass="13150">MDRKPKRCTPQDTLAQMQVLLGEMTKSEREIALKTLRDCMESQDGVDCARVLGIKKPALAEVDGDPSEEELTEKVMRFSKEKRINLLQDIIDRGDKDVISAAIKPCLNWLNEPGRH</sequence>
<dbReference type="Proteomes" id="UP000319004">
    <property type="component" value="Chromosome"/>
</dbReference>